<organism evidence="1">
    <name type="scientific">Arundo donax</name>
    <name type="common">Giant reed</name>
    <name type="synonym">Donax arundinaceus</name>
    <dbReference type="NCBI Taxonomy" id="35708"/>
    <lineage>
        <taxon>Eukaryota</taxon>
        <taxon>Viridiplantae</taxon>
        <taxon>Streptophyta</taxon>
        <taxon>Embryophyta</taxon>
        <taxon>Tracheophyta</taxon>
        <taxon>Spermatophyta</taxon>
        <taxon>Magnoliopsida</taxon>
        <taxon>Liliopsida</taxon>
        <taxon>Poales</taxon>
        <taxon>Poaceae</taxon>
        <taxon>PACMAD clade</taxon>
        <taxon>Arundinoideae</taxon>
        <taxon>Arundineae</taxon>
        <taxon>Arundo</taxon>
    </lineage>
</organism>
<evidence type="ECO:0000313" key="1">
    <source>
        <dbReference type="EMBL" id="JAE33939.1"/>
    </source>
</evidence>
<name>A0A0A9HDP8_ARUDO</name>
<dbReference type="AlphaFoldDB" id="A0A0A9HDP8"/>
<dbReference type="EMBL" id="GBRH01163957">
    <property type="protein sequence ID" value="JAE33939.1"/>
    <property type="molecule type" value="Transcribed_RNA"/>
</dbReference>
<protein>
    <submittedName>
        <fullName evidence="1">Uncharacterized protein</fullName>
    </submittedName>
</protein>
<reference evidence="1" key="1">
    <citation type="submission" date="2014-09" db="EMBL/GenBank/DDBJ databases">
        <authorList>
            <person name="Magalhaes I.L.F."/>
            <person name="Oliveira U."/>
            <person name="Santos F.R."/>
            <person name="Vidigal T.H.D.A."/>
            <person name="Brescovit A.D."/>
            <person name="Santos A.J."/>
        </authorList>
    </citation>
    <scope>NUCLEOTIDE SEQUENCE</scope>
    <source>
        <tissue evidence="1">Shoot tissue taken approximately 20 cm above the soil surface</tissue>
    </source>
</reference>
<sequence length="30" mass="3266">MNHVVLALLRVGDGQHCEGKQDKEPSLGPH</sequence>
<proteinExistence type="predicted"/>
<reference evidence="1" key="2">
    <citation type="journal article" date="2015" name="Data Brief">
        <title>Shoot transcriptome of the giant reed, Arundo donax.</title>
        <authorList>
            <person name="Barrero R.A."/>
            <person name="Guerrero F.D."/>
            <person name="Moolhuijzen P."/>
            <person name="Goolsby J.A."/>
            <person name="Tidwell J."/>
            <person name="Bellgard S.E."/>
            <person name="Bellgard M.I."/>
        </authorList>
    </citation>
    <scope>NUCLEOTIDE SEQUENCE</scope>
    <source>
        <tissue evidence="1">Shoot tissue taken approximately 20 cm above the soil surface</tissue>
    </source>
</reference>
<accession>A0A0A9HDP8</accession>